<comment type="caution">
    <text evidence="2">The sequence shown here is derived from an EMBL/GenBank/DDBJ whole genome shotgun (WGS) entry which is preliminary data.</text>
</comment>
<accession>A0ABT6CA09</accession>
<feature type="compositionally biased region" description="Low complexity" evidence="1">
    <location>
        <begin position="64"/>
        <end position="80"/>
    </location>
</feature>
<feature type="region of interest" description="Disordered" evidence="1">
    <location>
        <begin position="1"/>
        <end position="27"/>
    </location>
</feature>
<evidence type="ECO:0000256" key="1">
    <source>
        <dbReference type="SAM" id="MobiDB-lite"/>
    </source>
</evidence>
<sequence>MPPPKGTALPSTPPPRGDGTTDDLTVEGTIGYPGLTCVLMRTADGKPYALTGPAVTSDVRTRARGGQQAAADPAGGSATRTRVRVTGHVDPNALSTCHAPVLVSSRIEVLGPAG</sequence>
<feature type="region of interest" description="Disordered" evidence="1">
    <location>
        <begin position="58"/>
        <end position="80"/>
    </location>
</feature>
<reference evidence="2 3" key="1">
    <citation type="submission" date="2023-03" db="EMBL/GenBank/DDBJ databases">
        <title>YIM 133296 draft genome.</title>
        <authorList>
            <person name="Xiong L."/>
        </authorList>
    </citation>
    <scope>NUCLEOTIDE SEQUENCE [LARGE SCALE GENOMIC DNA]</scope>
    <source>
        <strain evidence="2 3">YIM 133296</strain>
    </source>
</reference>
<gene>
    <name evidence="2" type="ORF">P4R38_15970</name>
</gene>
<organism evidence="2 3">
    <name type="scientific">Luteipulveratus flavus</name>
    <dbReference type="NCBI Taxonomy" id="3031728"/>
    <lineage>
        <taxon>Bacteria</taxon>
        <taxon>Bacillati</taxon>
        <taxon>Actinomycetota</taxon>
        <taxon>Actinomycetes</taxon>
        <taxon>Micrococcales</taxon>
        <taxon>Dermacoccaceae</taxon>
        <taxon>Luteipulveratus</taxon>
    </lineage>
</organism>
<dbReference type="EMBL" id="JAROAV010000040">
    <property type="protein sequence ID" value="MDF8265743.1"/>
    <property type="molecule type" value="Genomic_DNA"/>
</dbReference>
<name>A0ABT6CA09_9MICO</name>
<feature type="compositionally biased region" description="Pro residues" evidence="1">
    <location>
        <begin position="1"/>
        <end position="16"/>
    </location>
</feature>
<evidence type="ECO:0000313" key="2">
    <source>
        <dbReference type="EMBL" id="MDF8265743.1"/>
    </source>
</evidence>
<evidence type="ECO:0000313" key="3">
    <source>
        <dbReference type="Proteomes" id="UP001528912"/>
    </source>
</evidence>
<proteinExistence type="predicted"/>
<dbReference type="Proteomes" id="UP001528912">
    <property type="component" value="Unassembled WGS sequence"/>
</dbReference>
<protein>
    <recommendedName>
        <fullName evidence="4">DUF5666 domain-containing protein</fullName>
    </recommendedName>
</protein>
<dbReference type="RefSeq" id="WP_275237063.1">
    <property type="nucleotide sequence ID" value="NZ_JARFJC010000013.1"/>
</dbReference>
<evidence type="ECO:0008006" key="4">
    <source>
        <dbReference type="Google" id="ProtNLM"/>
    </source>
</evidence>
<keyword evidence="3" id="KW-1185">Reference proteome</keyword>